<feature type="domain" description="SSD" evidence="8">
    <location>
        <begin position="211"/>
        <end position="338"/>
    </location>
</feature>
<feature type="transmembrane region" description="Helical" evidence="7">
    <location>
        <begin position="284"/>
        <end position="304"/>
    </location>
</feature>
<keyword evidence="4 7" id="KW-0812">Transmembrane</keyword>
<sequence length="744" mass="76819">MTGPSVRIKRLALGLVTGWLVLAAIAPMLAPTTDEVTDNEGPGAAPATAESVRATQLLAEAFPDGAGTPAIVVLRNPTGLTDRDLAEVRRITERLTGDGRPAGVRGVVSVATSSEAAGLRSADGTTTMIVTGIELDPADPAFGDTVEAIRTIAGDGTGDLEILVTGPAGVIRDSVTVFRQADTTLLTVTVGLVLMLLLVIYRSPVLAAVPLLAVGVAMAVTSAIGAVLARAGVVSVSEMTASIGTVLLFGVGTDYCLFLIMRYREELAGAPDRYAAMAVALRRVGPAIVFSAATVIVGLLTLLAADLPAYRSLGPYLAVSVAVMLVVAVTFVPALVLLLGRYAFWPLKTHTRTVATSSPWGRVATVVIRRPALTAAACLAVLAALSAGLVGYRESYDAIAGFRAQTDSARGQQVLSDAFPAGRLAPTHVVLDARTALHPHLDAVEQLSARIAAIPGVRQVTGPTRPGGTAPDGPASLTALADGAGRSYLSPDGRTARLDVVYADDPYHPAALDRTGQLRNIVHTATAATLPSVEVLVGGESAAALDRRTAATRDATIIAILLLGLITILIAALLRSVLAPLYLVATMVASFLAALGATVLTAVVLGGRAGIAEGAALYIFVFLVALGVDYNILLATRIREETAAHGTTEGLRLALTRTGGVITSAGLILAGTFAVLMTQPLDTLFQFGFALAFGILLDTFLVRGLLVPAIVRLTGRSSWWPGRPAPDRSVAHLVRTTTTTTANK</sequence>
<dbReference type="InterPro" id="IPR000731">
    <property type="entry name" value="SSD"/>
</dbReference>
<evidence type="ECO:0000256" key="5">
    <source>
        <dbReference type="ARBA" id="ARBA00022989"/>
    </source>
</evidence>
<name>A0ABP6SYA2_9ACTN</name>
<dbReference type="InterPro" id="IPR004869">
    <property type="entry name" value="MMPL_dom"/>
</dbReference>
<gene>
    <name evidence="9" type="ORF">GCM10020369_34990</name>
</gene>
<comment type="subcellular location">
    <subcellularLocation>
        <location evidence="1">Cell membrane</location>
        <topology evidence="1">Multi-pass membrane protein</topology>
    </subcellularLocation>
</comment>
<dbReference type="Pfam" id="PF03176">
    <property type="entry name" value="MMPL"/>
    <property type="match status" value="2"/>
</dbReference>
<evidence type="ECO:0000313" key="9">
    <source>
        <dbReference type="EMBL" id="GAA3388511.1"/>
    </source>
</evidence>
<dbReference type="PANTHER" id="PTHR33406:SF6">
    <property type="entry name" value="MEMBRANE PROTEIN YDGH-RELATED"/>
    <property type="match status" value="1"/>
</dbReference>
<evidence type="ECO:0000313" key="10">
    <source>
        <dbReference type="Proteomes" id="UP001501676"/>
    </source>
</evidence>
<keyword evidence="3" id="KW-1003">Cell membrane</keyword>
<proteinExistence type="inferred from homology"/>
<keyword evidence="5 7" id="KW-1133">Transmembrane helix</keyword>
<keyword evidence="6 7" id="KW-0472">Membrane</keyword>
<evidence type="ECO:0000259" key="8">
    <source>
        <dbReference type="PROSITE" id="PS50156"/>
    </source>
</evidence>
<feature type="transmembrane region" description="Helical" evidence="7">
    <location>
        <begin position="684"/>
        <end position="706"/>
    </location>
</feature>
<evidence type="ECO:0000256" key="2">
    <source>
        <dbReference type="ARBA" id="ARBA00010157"/>
    </source>
</evidence>
<evidence type="ECO:0000256" key="6">
    <source>
        <dbReference type="ARBA" id="ARBA00023136"/>
    </source>
</evidence>
<comment type="caution">
    <text evidence="9">The sequence shown here is derived from an EMBL/GenBank/DDBJ whole genome shotgun (WGS) entry which is preliminary data.</text>
</comment>
<dbReference type="SUPFAM" id="SSF82866">
    <property type="entry name" value="Multidrug efflux transporter AcrB transmembrane domain"/>
    <property type="match status" value="2"/>
</dbReference>
<dbReference type="RefSeq" id="WP_345729184.1">
    <property type="nucleotide sequence ID" value="NZ_BAAAYN010000023.1"/>
</dbReference>
<feature type="transmembrane region" description="Helical" evidence="7">
    <location>
        <begin position="208"/>
        <end position="229"/>
    </location>
</feature>
<evidence type="ECO:0000256" key="1">
    <source>
        <dbReference type="ARBA" id="ARBA00004651"/>
    </source>
</evidence>
<dbReference type="EMBL" id="BAAAYN010000023">
    <property type="protein sequence ID" value="GAA3388511.1"/>
    <property type="molecule type" value="Genomic_DNA"/>
</dbReference>
<reference evidence="10" key="1">
    <citation type="journal article" date="2019" name="Int. J. Syst. Evol. Microbiol.">
        <title>The Global Catalogue of Microorganisms (GCM) 10K type strain sequencing project: providing services to taxonomists for standard genome sequencing and annotation.</title>
        <authorList>
            <consortium name="The Broad Institute Genomics Platform"/>
            <consortium name="The Broad Institute Genome Sequencing Center for Infectious Disease"/>
            <person name="Wu L."/>
            <person name="Ma J."/>
        </authorList>
    </citation>
    <scope>NUCLEOTIDE SEQUENCE [LARGE SCALE GENOMIC DNA]</scope>
    <source>
        <strain evidence="10">JCM 9458</strain>
    </source>
</reference>
<evidence type="ECO:0000256" key="4">
    <source>
        <dbReference type="ARBA" id="ARBA00022692"/>
    </source>
</evidence>
<keyword evidence="10" id="KW-1185">Reference proteome</keyword>
<feature type="transmembrane region" description="Helical" evidence="7">
    <location>
        <begin position="615"/>
        <end position="633"/>
    </location>
</feature>
<feature type="transmembrane region" description="Helical" evidence="7">
    <location>
        <begin position="654"/>
        <end position="678"/>
    </location>
</feature>
<evidence type="ECO:0000256" key="7">
    <source>
        <dbReference type="SAM" id="Phobius"/>
    </source>
</evidence>
<organism evidence="9 10">
    <name type="scientific">Cryptosporangium minutisporangium</name>
    <dbReference type="NCBI Taxonomy" id="113569"/>
    <lineage>
        <taxon>Bacteria</taxon>
        <taxon>Bacillati</taxon>
        <taxon>Actinomycetota</taxon>
        <taxon>Actinomycetes</taxon>
        <taxon>Cryptosporangiales</taxon>
        <taxon>Cryptosporangiaceae</taxon>
        <taxon>Cryptosporangium</taxon>
    </lineage>
</organism>
<dbReference type="PANTHER" id="PTHR33406">
    <property type="entry name" value="MEMBRANE PROTEIN MJ1562-RELATED"/>
    <property type="match status" value="1"/>
</dbReference>
<protein>
    <submittedName>
        <fullName evidence="9">MMPL family transporter</fullName>
    </submittedName>
</protein>
<comment type="similarity">
    <text evidence="2">Belongs to the resistance-nodulation-cell division (RND) (TC 2.A.6) family. MmpL subfamily.</text>
</comment>
<feature type="domain" description="SSD" evidence="8">
    <location>
        <begin position="584"/>
        <end position="712"/>
    </location>
</feature>
<accession>A0ABP6SYA2</accession>
<feature type="transmembrane region" description="Helical" evidence="7">
    <location>
        <begin position="555"/>
        <end position="574"/>
    </location>
</feature>
<feature type="transmembrane region" description="Helical" evidence="7">
    <location>
        <begin position="581"/>
        <end position="603"/>
    </location>
</feature>
<evidence type="ECO:0000256" key="3">
    <source>
        <dbReference type="ARBA" id="ARBA00022475"/>
    </source>
</evidence>
<dbReference type="Gene3D" id="1.20.1640.10">
    <property type="entry name" value="Multidrug efflux transporter AcrB transmembrane domain"/>
    <property type="match status" value="2"/>
</dbReference>
<feature type="transmembrane region" description="Helical" evidence="7">
    <location>
        <begin position="183"/>
        <end position="201"/>
    </location>
</feature>
<feature type="transmembrane region" description="Helical" evidence="7">
    <location>
        <begin position="241"/>
        <end position="263"/>
    </location>
</feature>
<dbReference type="Proteomes" id="UP001501676">
    <property type="component" value="Unassembled WGS sequence"/>
</dbReference>
<feature type="transmembrane region" description="Helical" evidence="7">
    <location>
        <begin position="372"/>
        <end position="392"/>
    </location>
</feature>
<dbReference type="PROSITE" id="PS50156">
    <property type="entry name" value="SSD"/>
    <property type="match status" value="2"/>
</dbReference>
<feature type="transmembrane region" description="Helical" evidence="7">
    <location>
        <begin position="316"/>
        <end position="339"/>
    </location>
</feature>
<dbReference type="InterPro" id="IPR050545">
    <property type="entry name" value="Mycobact_MmpL"/>
</dbReference>